<reference evidence="6 7" key="2">
    <citation type="journal article" date="2011" name="Stand. Genomic Sci.">
        <title>Complete genome sequence of Oceanithermus profundus type strain (506).</title>
        <authorList>
            <person name="Pati A."/>
            <person name="Zhang X."/>
            <person name="Lapidus A."/>
            <person name="Nolan M."/>
            <person name="Lucas S."/>
            <person name="Del Rio T.G."/>
            <person name="Tice H."/>
            <person name="Cheng J.F."/>
            <person name="Tapia R."/>
            <person name="Han C."/>
            <person name="Goodwin L."/>
            <person name="Pitluck S."/>
            <person name="Liolios K."/>
            <person name="Pagani I."/>
            <person name="Ivanova N."/>
            <person name="Mavromatis K."/>
            <person name="Chen A."/>
            <person name="Palaniappan K."/>
            <person name="Hauser L."/>
            <person name="Jeffries C.D."/>
            <person name="Brambilla E.M."/>
            <person name="Rohl A."/>
            <person name="Mwirichia R."/>
            <person name="Rohde M."/>
            <person name="Tindall B.J."/>
            <person name="Sikorski J."/>
            <person name="Wirth R."/>
            <person name="Goker M."/>
            <person name="Woyke T."/>
            <person name="Detter J.C."/>
            <person name="Bristow J."/>
            <person name="Eisen J.A."/>
            <person name="Markowitz V."/>
            <person name="Hugenholtz P."/>
            <person name="Kyrpides N.C."/>
            <person name="Klenk H.P."/>
            <person name="Land M."/>
        </authorList>
    </citation>
    <scope>NUCLEOTIDE SEQUENCE [LARGE SCALE GENOMIC DNA]</scope>
    <source>
        <strain evidence="7">DSM 14977 / NBRC 100410 / VKM B-2274 / 506</strain>
    </source>
</reference>
<evidence type="ECO:0000256" key="5">
    <source>
        <dbReference type="SAM" id="Phobius"/>
    </source>
</evidence>
<dbReference type="RefSeq" id="WP_013458163.1">
    <property type="nucleotide sequence ID" value="NC_014761.1"/>
</dbReference>
<evidence type="ECO:0000313" key="6">
    <source>
        <dbReference type="EMBL" id="ADR36993.1"/>
    </source>
</evidence>
<keyword evidence="5" id="KW-1133">Transmembrane helix</keyword>
<evidence type="ECO:0000256" key="4">
    <source>
        <dbReference type="ARBA" id="ARBA00023237"/>
    </source>
</evidence>
<accession>E4U4K0</accession>
<dbReference type="SUPFAM" id="SSF54523">
    <property type="entry name" value="Pili subunits"/>
    <property type="match status" value="1"/>
</dbReference>
<feature type="transmembrane region" description="Helical" evidence="5">
    <location>
        <begin position="7"/>
        <end position="31"/>
    </location>
</feature>
<dbReference type="STRING" id="670487.Ocepr_1540"/>
<keyword evidence="5" id="KW-0812">Transmembrane</keyword>
<proteinExistence type="predicted"/>
<gene>
    <name evidence="6" type="ordered locus">Ocepr_1540</name>
</gene>
<dbReference type="NCBIfam" id="TIGR02532">
    <property type="entry name" value="IV_pilin_GFxxxE"/>
    <property type="match status" value="1"/>
</dbReference>
<reference evidence="7" key="1">
    <citation type="submission" date="2010-11" db="EMBL/GenBank/DDBJ databases">
        <title>The complete sequence of chromosome of Oceanithermus profundus DSM 14977.</title>
        <authorList>
            <consortium name="US DOE Joint Genome Institute (JGI-PGF)"/>
            <person name="Lucas S."/>
            <person name="Copeland A."/>
            <person name="Lapidus A."/>
            <person name="Bruce D."/>
            <person name="Goodwin L."/>
            <person name="Pitluck S."/>
            <person name="Kyrpides N."/>
            <person name="Mavromatis K."/>
            <person name="Pagani I."/>
            <person name="Ivanova N."/>
            <person name="Zhang X."/>
            <person name="Brettin T."/>
            <person name="Detter J.C."/>
            <person name="Tapia R."/>
            <person name="Han C."/>
            <person name="Land M."/>
            <person name="Hauser L."/>
            <person name="Markowitz V."/>
            <person name="Cheng J.-F."/>
            <person name="Hugenholtz P."/>
            <person name="Woyke T."/>
            <person name="Wu D."/>
            <person name="Tindall B."/>
            <person name="Faehnrich R."/>
            <person name="Brambilla E."/>
            <person name="Klenk H.-P."/>
            <person name="Eisen J.A."/>
        </authorList>
    </citation>
    <scope>NUCLEOTIDE SEQUENCE [LARGE SCALE GENOMIC DNA]</scope>
    <source>
        <strain evidence="7">DSM 14977 / NBRC 100410 / VKM B-2274 / 506</strain>
    </source>
</reference>
<dbReference type="EMBL" id="CP002361">
    <property type="protein sequence ID" value="ADR36993.1"/>
    <property type="molecule type" value="Genomic_DNA"/>
</dbReference>
<evidence type="ECO:0008006" key="8">
    <source>
        <dbReference type="Google" id="ProtNLM"/>
    </source>
</evidence>
<dbReference type="OrthoDB" id="26533at2"/>
<organism evidence="6 7">
    <name type="scientific">Oceanithermus profundus (strain DSM 14977 / NBRC 100410 / VKM B-2274 / 506)</name>
    <dbReference type="NCBI Taxonomy" id="670487"/>
    <lineage>
        <taxon>Bacteria</taxon>
        <taxon>Thermotogati</taxon>
        <taxon>Deinococcota</taxon>
        <taxon>Deinococci</taxon>
        <taxon>Thermales</taxon>
        <taxon>Thermaceae</taxon>
        <taxon>Oceanithermus</taxon>
    </lineage>
</organism>
<comment type="subcellular location">
    <subcellularLocation>
        <location evidence="1">Cell outer membrane</location>
        <topology evidence="1">Single-pass membrane protein</topology>
    </subcellularLocation>
    <subcellularLocation>
        <location evidence="2">Periplasm</location>
    </subcellularLocation>
</comment>
<keyword evidence="7" id="KW-1185">Reference proteome</keyword>
<dbReference type="Proteomes" id="UP000008722">
    <property type="component" value="Chromosome"/>
</dbReference>
<evidence type="ECO:0000256" key="3">
    <source>
        <dbReference type="ARBA" id="ARBA00022764"/>
    </source>
</evidence>
<evidence type="ECO:0000256" key="1">
    <source>
        <dbReference type="ARBA" id="ARBA00004203"/>
    </source>
</evidence>
<sequence length="266" mass="28930" precursor="true">MSGARRGFTLLEVLIALAILGFLGLVFVRIFSSTFDATGNISARNELLHEAQIAQQLIASKVKLAWYVYPAGTTIKINGGKTTANALAGSSSWTVGGGPDQPFLALVLPPKDPDEDCASDRDGCYRFYAYYAFPRSHYLDDEVIDRDSDQRLDPDPRNDGTWVLMEFRSTLAGFAPNTGANPPCTNTPVPNGGLSGSGRLLVEYVQPQDASPGYTIFRVLPDGSVELRLRMLKKTAKRTVRVPPPDRPPLALKAVPRNYRVGCTGP</sequence>
<dbReference type="GO" id="GO:0009279">
    <property type="term" value="C:cell outer membrane"/>
    <property type="evidence" value="ECO:0007669"/>
    <property type="project" value="UniProtKB-SubCell"/>
</dbReference>
<keyword evidence="5" id="KW-0472">Membrane</keyword>
<dbReference type="AlphaFoldDB" id="E4U4K0"/>
<evidence type="ECO:0000313" key="7">
    <source>
        <dbReference type="Proteomes" id="UP000008722"/>
    </source>
</evidence>
<evidence type="ECO:0000256" key="2">
    <source>
        <dbReference type="ARBA" id="ARBA00004418"/>
    </source>
</evidence>
<keyword evidence="4" id="KW-0998">Cell outer membrane</keyword>
<dbReference type="Pfam" id="PF07963">
    <property type="entry name" value="N_methyl"/>
    <property type="match status" value="1"/>
</dbReference>
<dbReference type="GO" id="GO:0042597">
    <property type="term" value="C:periplasmic space"/>
    <property type="evidence" value="ECO:0007669"/>
    <property type="project" value="UniProtKB-SubCell"/>
</dbReference>
<name>E4U4K0_OCEP5</name>
<dbReference type="InterPro" id="IPR012902">
    <property type="entry name" value="N_methyl_site"/>
</dbReference>
<dbReference type="PROSITE" id="PS00409">
    <property type="entry name" value="PROKAR_NTER_METHYL"/>
    <property type="match status" value="1"/>
</dbReference>
<keyword evidence="3" id="KW-0574">Periplasm</keyword>
<dbReference type="InterPro" id="IPR045584">
    <property type="entry name" value="Pilin-like"/>
</dbReference>
<protein>
    <recommendedName>
        <fullName evidence="8">Prepilin-type N-terminal cleavage/methylation domain-containing protein</fullName>
    </recommendedName>
</protein>
<dbReference type="eggNOG" id="COG4967">
    <property type="taxonomic scope" value="Bacteria"/>
</dbReference>
<dbReference type="HOGENOM" id="CLU_081518_0_0_0"/>
<dbReference type="KEGG" id="opr:Ocepr_1540"/>